<evidence type="ECO:0000313" key="1">
    <source>
        <dbReference type="EMBL" id="KKM62153.1"/>
    </source>
</evidence>
<dbReference type="AlphaFoldDB" id="A0A0F9IXT2"/>
<reference evidence="1" key="1">
    <citation type="journal article" date="2015" name="Nature">
        <title>Complex archaea that bridge the gap between prokaryotes and eukaryotes.</title>
        <authorList>
            <person name="Spang A."/>
            <person name="Saw J.H."/>
            <person name="Jorgensen S.L."/>
            <person name="Zaremba-Niedzwiedzka K."/>
            <person name="Martijn J."/>
            <person name="Lind A.E."/>
            <person name="van Eijk R."/>
            <person name="Schleper C."/>
            <person name="Guy L."/>
            <person name="Ettema T.J."/>
        </authorList>
    </citation>
    <scope>NUCLEOTIDE SEQUENCE</scope>
</reference>
<comment type="caution">
    <text evidence="1">The sequence shown here is derived from an EMBL/GenBank/DDBJ whole genome shotgun (WGS) entry which is preliminary data.</text>
</comment>
<name>A0A0F9IXT2_9ZZZZ</name>
<protein>
    <submittedName>
        <fullName evidence="1">Uncharacterized protein</fullName>
    </submittedName>
</protein>
<gene>
    <name evidence="1" type="ORF">LCGC14_1524520</name>
</gene>
<accession>A0A0F9IXT2</accession>
<dbReference type="EMBL" id="LAZR01011355">
    <property type="protein sequence ID" value="KKM62153.1"/>
    <property type="molecule type" value="Genomic_DNA"/>
</dbReference>
<sequence>MKTEVTIKIPQLIASGKSWAPLEVAHVELSAEGVTPAEDAIVVLSVRDTTGQLVSLTHVSLLDLKAAVEAVAGVVL</sequence>
<proteinExistence type="predicted"/>
<organism evidence="1">
    <name type="scientific">marine sediment metagenome</name>
    <dbReference type="NCBI Taxonomy" id="412755"/>
    <lineage>
        <taxon>unclassified sequences</taxon>
        <taxon>metagenomes</taxon>
        <taxon>ecological metagenomes</taxon>
    </lineage>
</organism>